<name>A0A183IDT2_9BILA</name>
<gene>
    <name evidence="1" type="ORF">SBAD_LOCUS1776</name>
</gene>
<dbReference type="SUPFAM" id="SSF52075">
    <property type="entry name" value="Outer arm dynein light chain 1"/>
    <property type="match status" value="1"/>
</dbReference>
<dbReference type="GO" id="GO:0014069">
    <property type="term" value="C:postsynaptic density"/>
    <property type="evidence" value="ECO:0007669"/>
    <property type="project" value="TreeGrafter"/>
</dbReference>
<organism evidence="3">
    <name type="scientific">Soboliphyme baturini</name>
    <dbReference type="NCBI Taxonomy" id="241478"/>
    <lineage>
        <taxon>Eukaryota</taxon>
        <taxon>Metazoa</taxon>
        <taxon>Ecdysozoa</taxon>
        <taxon>Nematoda</taxon>
        <taxon>Enoplea</taxon>
        <taxon>Dorylaimia</taxon>
        <taxon>Dioctophymatida</taxon>
        <taxon>Dioctophymatoidea</taxon>
        <taxon>Soboliphymatidae</taxon>
        <taxon>Soboliphyme</taxon>
    </lineage>
</organism>
<dbReference type="GO" id="GO:0016323">
    <property type="term" value="C:basolateral plasma membrane"/>
    <property type="evidence" value="ECO:0007669"/>
    <property type="project" value="TreeGrafter"/>
</dbReference>
<dbReference type="AlphaFoldDB" id="A0A183IDT2"/>
<dbReference type="GO" id="GO:0019901">
    <property type="term" value="F:protein kinase binding"/>
    <property type="evidence" value="ECO:0007669"/>
    <property type="project" value="TreeGrafter"/>
</dbReference>
<dbReference type="GO" id="GO:0098887">
    <property type="term" value="P:neurotransmitter receptor transport, endosome to postsynaptic membrane"/>
    <property type="evidence" value="ECO:0007669"/>
    <property type="project" value="TreeGrafter"/>
</dbReference>
<dbReference type="Gene3D" id="3.80.10.10">
    <property type="entry name" value="Ribonuclease Inhibitor"/>
    <property type="match status" value="1"/>
</dbReference>
<reference evidence="1 2" key="2">
    <citation type="submission" date="2018-11" db="EMBL/GenBank/DDBJ databases">
        <authorList>
            <consortium name="Pathogen Informatics"/>
        </authorList>
    </citation>
    <scope>NUCLEOTIDE SEQUENCE [LARGE SCALE GENOMIC DNA]</scope>
</reference>
<dbReference type="InterPro" id="IPR001611">
    <property type="entry name" value="Leu-rich_rpt"/>
</dbReference>
<dbReference type="GO" id="GO:0005912">
    <property type="term" value="C:adherens junction"/>
    <property type="evidence" value="ECO:0007669"/>
    <property type="project" value="TreeGrafter"/>
</dbReference>
<evidence type="ECO:0000313" key="3">
    <source>
        <dbReference type="WBParaSite" id="SBAD_0000186401-mRNA-1"/>
    </source>
</evidence>
<dbReference type="EMBL" id="UZAM01006949">
    <property type="protein sequence ID" value="VDO95460.1"/>
    <property type="molecule type" value="Genomic_DNA"/>
</dbReference>
<dbReference type="PANTHER" id="PTHR23119">
    <property type="entry name" value="DISCS LARGE"/>
    <property type="match status" value="1"/>
</dbReference>
<dbReference type="Proteomes" id="UP000270296">
    <property type="component" value="Unassembled WGS sequence"/>
</dbReference>
<evidence type="ECO:0000313" key="1">
    <source>
        <dbReference type="EMBL" id="VDO95460.1"/>
    </source>
</evidence>
<dbReference type="GO" id="GO:0045197">
    <property type="term" value="P:establishment or maintenance of epithelial cell apical/basal polarity"/>
    <property type="evidence" value="ECO:0007669"/>
    <property type="project" value="TreeGrafter"/>
</dbReference>
<evidence type="ECO:0000313" key="2">
    <source>
        <dbReference type="Proteomes" id="UP000270296"/>
    </source>
</evidence>
<keyword evidence="2" id="KW-1185">Reference proteome</keyword>
<protein>
    <submittedName>
        <fullName evidence="3">CARMIL_C domain-containing protein</fullName>
    </submittedName>
</protein>
<dbReference type="Pfam" id="PF13855">
    <property type="entry name" value="LRR_8"/>
    <property type="match status" value="1"/>
</dbReference>
<sequence>MFSCVPLFNKHVESLDKRQCNLNHIPEEILRHARSLEELLLDSNHIKEISKHVFRMQKLRRLALSDNEIFKVPSEISSLQSLVELDLSKNGKCRLVRLFGYFASSCETVVAERVGVLGILSLHIADGLPDNSRRFRS</sequence>
<proteinExistence type="predicted"/>
<dbReference type="GO" id="GO:0098968">
    <property type="term" value="P:neurotransmitter receptor transport postsynaptic membrane to endosome"/>
    <property type="evidence" value="ECO:0007669"/>
    <property type="project" value="TreeGrafter"/>
</dbReference>
<accession>A0A183IDT2</accession>
<dbReference type="WBParaSite" id="SBAD_0000186401-mRNA-1">
    <property type="protein sequence ID" value="SBAD_0000186401-mRNA-1"/>
    <property type="gene ID" value="SBAD_0000186401"/>
</dbReference>
<dbReference type="OrthoDB" id="2187496at2759"/>
<dbReference type="GO" id="GO:0045211">
    <property type="term" value="C:postsynaptic membrane"/>
    <property type="evidence" value="ECO:0007669"/>
    <property type="project" value="TreeGrafter"/>
</dbReference>
<reference evidence="3" key="1">
    <citation type="submission" date="2016-06" db="UniProtKB">
        <authorList>
            <consortium name="WormBaseParasite"/>
        </authorList>
    </citation>
    <scope>IDENTIFICATION</scope>
</reference>
<dbReference type="PANTHER" id="PTHR23119:SF44">
    <property type="entry name" value="PROTEIN LAP4"/>
    <property type="match status" value="1"/>
</dbReference>
<dbReference type="InterPro" id="IPR032675">
    <property type="entry name" value="LRR_dom_sf"/>
</dbReference>
<dbReference type="InterPro" id="IPR050614">
    <property type="entry name" value="Synaptic_Scaffolding_LAP-MAGUK"/>
</dbReference>
<dbReference type="GO" id="GO:0098609">
    <property type="term" value="P:cell-cell adhesion"/>
    <property type="evidence" value="ECO:0007669"/>
    <property type="project" value="TreeGrafter"/>
</dbReference>
<dbReference type="GO" id="GO:0043113">
    <property type="term" value="P:receptor clustering"/>
    <property type="evidence" value="ECO:0007669"/>
    <property type="project" value="TreeGrafter"/>
</dbReference>
<dbReference type="PROSITE" id="PS51450">
    <property type="entry name" value="LRR"/>
    <property type="match status" value="2"/>
</dbReference>